<protein>
    <submittedName>
        <fullName evidence="2">Uncharacterized protein</fullName>
    </submittedName>
</protein>
<dbReference type="EMBL" id="JAAHCF010000222">
    <property type="protein sequence ID" value="KAK8146251.1"/>
    <property type="molecule type" value="Genomic_DNA"/>
</dbReference>
<proteinExistence type="predicted"/>
<dbReference type="Proteomes" id="UP001397290">
    <property type="component" value="Unassembled WGS sequence"/>
</dbReference>
<gene>
    <name evidence="2" type="ORF">G3M48_003377</name>
</gene>
<feature type="region of interest" description="Disordered" evidence="1">
    <location>
        <begin position="127"/>
        <end position="174"/>
    </location>
</feature>
<sequence>MFTIVRLQAAIRNLMRLAGPDERAYLRRALSELEPCQGLQALSEPLQHEVREQLLWAAQYQARQKYPATYRCPHSDEIVPPLEDDEGIWSRFACEVYEGALTLRSLLGIPERSTWIEVARVSRRQDQDAVTSAAEGVNLTMEDESPEADHTPKARIRASRRSRKIAASFRSGEL</sequence>
<keyword evidence="3" id="KW-1185">Reference proteome</keyword>
<organism evidence="2 3">
    <name type="scientific">Beauveria asiatica</name>
    <dbReference type="NCBI Taxonomy" id="1069075"/>
    <lineage>
        <taxon>Eukaryota</taxon>
        <taxon>Fungi</taxon>
        <taxon>Dikarya</taxon>
        <taxon>Ascomycota</taxon>
        <taxon>Pezizomycotina</taxon>
        <taxon>Sordariomycetes</taxon>
        <taxon>Hypocreomycetidae</taxon>
        <taxon>Hypocreales</taxon>
        <taxon>Cordycipitaceae</taxon>
        <taxon>Beauveria</taxon>
    </lineage>
</organism>
<accession>A0AAW0RWQ8</accession>
<evidence type="ECO:0000313" key="2">
    <source>
        <dbReference type="EMBL" id="KAK8146251.1"/>
    </source>
</evidence>
<reference evidence="2 3" key="1">
    <citation type="submission" date="2020-02" db="EMBL/GenBank/DDBJ databases">
        <title>Comparative genomics of the hypocrealean fungal genus Beauvera.</title>
        <authorList>
            <person name="Showalter D.N."/>
            <person name="Bushley K.E."/>
            <person name="Rehner S.A."/>
        </authorList>
    </citation>
    <scope>NUCLEOTIDE SEQUENCE [LARGE SCALE GENOMIC DNA]</scope>
    <source>
        <strain evidence="2 3">ARSEF4384</strain>
    </source>
</reference>
<evidence type="ECO:0000256" key="1">
    <source>
        <dbReference type="SAM" id="MobiDB-lite"/>
    </source>
</evidence>
<name>A0AAW0RWQ8_9HYPO</name>
<evidence type="ECO:0000313" key="3">
    <source>
        <dbReference type="Proteomes" id="UP001397290"/>
    </source>
</evidence>
<comment type="caution">
    <text evidence="2">The sequence shown here is derived from an EMBL/GenBank/DDBJ whole genome shotgun (WGS) entry which is preliminary data.</text>
</comment>
<feature type="compositionally biased region" description="Basic residues" evidence="1">
    <location>
        <begin position="153"/>
        <end position="164"/>
    </location>
</feature>
<dbReference type="AlphaFoldDB" id="A0AAW0RWQ8"/>
<feature type="compositionally biased region" description="Low complexity" evidence="1">
    <location>
        <begin position="165"/>
        <end position="174"/>
    </location>
</feature>